<accession>A0A078QJZ3</accession>
<evidence type="ECO:0000313" key="1">
    <source>
        <dbReference type="EMBL" id="KDS23333.1"/>
    </source>
</evidence>
<dbReference type="Pfam" id="PF14460">
    <property type="entry name" value="Prok-E2_D"/>
    <property type="match status" value="1"/>
</dbReference>
<gene>
    <name evidence="1" type="ORF">M097_4884</name>
</gene>
<name>A0A078QJZ3_PHOVU</name>
<dbReference type="Proteomes" id="UP000028134">
    <property type="component" value="Unassembled WGS sequence"/>
</dbReference>
<proteinExistence type="predicted"/>
<dbReference type="AlphaFoldDB" id="A0A078QJZ3"/>
<protein>
    <submittedName>
        <fullName evidence="1">Prokaryotic E2 D family protein</fullName>
    </submittedName>
</protein>
<evidence type="ECO:0000313" key="2">
    <source>
        <dbReference type="Proteomes" id="UP000028134"/>
    </source>
</evidence>
<reference evidence="1 2" key="1">
    <citation type="submission" date="2014-04" db="EMBL/GenBank/DDBJ databases">
        <authorList>
            <person name="Sears C."/>
            <person name="Carroll K."/>
            <person name="Sack B.R."/>
            <person name="Qadri F."/>
            <person name="Myers L.L."/>
            <person name="Chung G.-T."/>
            <person name="Escheverria P."/>
            <person name="Fraser C.M."/>
            <person name="Sadzewicz L."/>
            <person name="Shefchek K.A."/>
            <person name="Tallon L."/>
            <person name="Das S.P."/>
            <person name="Daugherty S."/>
            <person name="Mongodin E.F."/>
        </authorList>
    </citation>
    <scope>NUCLEOTIDE SEQUENCE [LARGE SCALE GENOMIC DNA]</scope>
    <source>
        <strain evidence="2">3775 SL(B) 10 (iv)</strain>
    </source>
</reference>
<organism evidence="1 2">
    <name type="scientific">Phocaeicola vulgatus str. 3775 SL</name>
    <name type="common">B</name>
    <name type="synonym">iv</name>
    <dbReference type="NCBI Taxonomy" id="1339350"/>
    <lineage>
        <taxon>Bacteria</taxon>
        <taxon>Pseudomonadati</taxon>
        <taxon>Bacteroidota</taxon>
        <taxon>Bacteroidia</taxon>
        <taxon>Bacteroidales</taxon>
        <taxon>Bacteroidaceae</taxon>
        <taxon>Phocaeicola</taxon>
    </lineage>
</organism>
<dbReference type="RefSeq" id="WP_032946770.1">
    <property type="nucleotide sequence ID" value="NZ_JNHI01000116.1"/>
</dbReference>
<comment type="caution">
    <text evidence="1">The sequence shown here is derived from an EMBL/GenBank/DDBJ whole genome shotgun (WGS) entry which is preliminary data.</text>
</comment>
<dbReference type="InterPro" id="IPR032787">
    <property type="entry name" value="Prok-E2_D"/>
</dbReference>
<dbReference type="PATRIC" id="fig|1339350.3.peg.4611"/>
<dbReference type="EMBL" id="JNHI01000116">
    <property type="protein sequence ID" value="KDS23333.1"/>
    <property type="molecule type" value="Genomic_DNA"/>
</dbReference>
<sequence>MNELTQNIQKMMVPKAAIIAYKYEDSRNSDTRYFIELRPIGKSGQMGAGIPVTYEFMNTLLESYTEEMSGIPAGRVPDNMLACNPRKGQEEYIWYNPPGKRQMFFHKGLNIQDGIFNLPGIVYQVKNGSMDVFAFKGKRPVETTPLFRAPFFNVTGSSVCLGSCSLEKPQNPTFLSLLEYWEKRFWLTEFSHLGGNVNPTVSNLVIVTENIRNNPFDMNELKPMNKKLKDILP</sequence>